<dbReference type="HOGENOM" id="CLU_364765_0_0_9"/>
<evidence type="ECO:0000256" key="8">
    <source>
        <dbReference type="ARBA" id="ARBA00022741"/>
    </source>
</evidence>
<dbReference type="InterPro" id="IPR035965">
    <property type="entry name" value="PAS-like_dom_sf"/>
</dbReference>
<evidence type="ECO:0000313" key="19">
    <source>
        <dbReference type="EMBL" id="AGF56801.1"/>
    </source>
</evidence>
<dbReference type="PROSITE" id="PS50109">
    <property type="entry name" value="HIS_KIN"/>
    <property type="match status" value="1"/>
</dbReference>
<dbReference type="PROSITE" id="PS50885">
    <property type="entry name" value="HAMP"/>
    <property type="match status" value="1"/>
</dbReference>
<dbReference type="Pfam" id="PF13426">
    <property type="entry name" value="PAS_9"/>
    <property type="match status" value="1"/>
</dbReference>
<keyword evidence="13 14" id="KW-0472">Membrane</keyword>
<dbReference type="Pfam" id="PF02518">
    <property type="entry name" value="HATPase_c"/>
    <property type="match status" value="1"/>
</dbReference>
<evidence type="ECO:0000259" key="15">
    <source>
        <dbReference type="PROSITE" id="PS50109"/>
    </source>
</evidence>
<comment type="catalytic activity">
    <reaction evidence="1">
        <text>ATP + protein L-histidine = ADP + protein N-phospho-L-histidine.</text>
        <dbReference type="EC" id="2.7.13.3"/>
    </reaction>
</comment>
<dbReference type="InterPro" id="IPR003661">
    <property type="entry name" value="HisK_dim/P_dom"/>
</dbReference>
<dbReference type="Gene3D" id="3.30.565.10">
    <property type="entry name" value="Histidine kinase-like ATPase, C-terminal domain"/>
    <property type="match status" value="1"/>
</dbReference>
<evidence type="ECO:0000259" key="18">
    <source>
        <dbReference type="PROSITE" id="PS50885"/>
    </source>
</evidence>
<dbReference type="CDD" id="cd00082">
    <property type="entry name" value="HisKA"/>
    <property type="match status" value="1"/>
</dbReference>
<dbReference type="CDD" id="cd00130">
    <property type="entry name" value="PAS"/>
    <property type="match status" value="1"/>
</dbReference>
<evidence type="ECO:0000256" key="10">
    <source>
        <dbReference type="ARBA" id="ARBA00022840"/>
    </source>
</evidence>
<dbReference type="InterPro" id="IPR003594">
    <property type="entry name" value="HATPase_dom"/>
</dbReference>
<dbReference type="SMART" id="SM00387">
    <property type="entry name" value="HATPase_c"/>
    <property type="match status" value="1"/>
</dbReference>
<accession>M1MQ02</accession>
<feature type="domain" description="Histidine kinase" evidence="15">
    <location>
        <begin position="514"/>
        <end position="735"/>
    </location>
</feature>
<keyword evidence="10" id="KW-0067">ATP-binding</keyword>
<dbReference type="NCBIfam" id="TIGR00229">
    <property type="entry name" value="sensory_box"/>
    <property type="match status" value="1"/>
</dbReference>
<evidence type="ECO:0000256" key="4">
    <source>
        <dbReference type="ARBA" id="ARBA00022475"/>
    </source>
</evidence>
<dbReference type="AlphaFoldDB" id="M1MQ02"/>
<organism evidence="19 20">
    <name type="scientific">Clostridium saccharoperbutylacetonicum N1-4(HMT)</name>
    <dbReference type="NCBI Taxonomy" id="931276"/>
    <lineage>
        <taxon>Bacteria</taxon>
        <taxon>Bacillati</taxon>
        <taxon>Bacillota</taxon>
        <taxon>Clostridia</taxon>
        <taxon>Eubacteriales</taxon>
        <taxon>Clostridiaceae</taxon>
        <taxon>Clostridium</taxon>
    </lineage>
</organism>
<dbReference type="GO" id="GO:0005886">
    <property type="term" value="C:plasma membrane"/>
    <property type="evidence" value="ECO:0007669"/>
    <property type="project" value="UniProtKB-SubCell"/>
</dbReference>
<dbReference type="EMBL" id="CP004121">
    <property type="protein sequence ID" value="AGF56801.1"/>
    <property type="molecule type" value="Genomic_DNA"/>
</dbReference>
<dbReference type="CDD" id="cd16922">
    <property type="entry name" value="HATPase_EvgS-ArcB-TorS-like"/>
    <property type="match status" value="1"/>
</dbReference>
<dbReference type="eggNOG" id="COG2205">
    <property type="taxonomic scope" value="Bacteria"/>
</dbReference>
<dbReference type="InterPro" id="IPR000700">
    <property type="entry name" value="PAS-assoc_C"/>
</dbReference>
<dbReference type="PATRIC" id="fig|931276.5.peg.3057"/>
<dbReference type="GO" id="GO:0000155">
    <property type="term" value="F:phosphorelay sensor kinase activity"/>
    <property type="evidence" value="ECO:0007669"/>
    <property type="project" value="InterPro"/>
</dbReference>
<dbReference type="FunFam" id="3.30.565.10:FF:000037">
    <property type="entry name" value="Hybrid sensor histidine kinase/response regulator"/>
    <property type="match status" value="1"/>
</dbReference>
<evidence type="ECO:0000256" key="7">
    <source>
        <dbReference type="ARBA" id="ARBA00022692"/>
    </source>
</evidence>
<dbReference type="Pfam" id="PF02743">
    <property type="entry name" value="dCache_1"/>
    <property type="match status" value="1"/>
</dbReference>
<keyword evidence="11 14" id="KW-1133">Transmembrane helix</keyword>
<evidence type="ECO:0000259" key="16">
    <source>
        <dbReference type="PROSITE" id="PS50112"/>
    </source>
</evidence>
<dbReference type="KEGG" id="csr:Cspa_c30400"/>
<keyword evidence="5" id="KW-0597">Phosphoprotein</keyword>
<dbReference type="Pfam" id="PF00512">
    <property type="entry name" value="HisKA"/>
    <property type="match status" value="1"/>
</dbReference>
<evidence type="ECO:0000256" key="3">
    <source>
        <dbReference type="ARBA" id="ARBA00012438"/>
    </source>
</evidence>
<dbReference type="PANTHER" id="PTHR43047">
    <property type="entry name" value="TWO-COMPONENT HISTIDINE PROTEIN KINASE"/>
    <property type="match status" value="1"/>
</dbReference>
<evidence type="ECO:0000256" key="12">
    <source>
        <dbReference type="ARBA" id="ARBA00023012"/>
    </source>
</evidence>
<keyword evidence="6" id="KW-0808">Transferase</keyword>
<evidence type="ECO:0000256" key="2">
    <source>
        <dbReference type="ARBA" id="ARBA00004651"/>
    </source>
</evidence>
<dbReference type="InterPro" id="IPR036890">
    <property type="entry name" value="HATPase_C_sf"/>
</dbReference>
<evidence type="ECO:0000256" key="13">
    <source>
        <dbReference type="ARBA" id="ARBA00023136"/>
    </source>
</evidence>
<dbReference type="Proteomes" id="UP000011728">
    <property type="component" value="Chromosome"/>
</dbReference>
<dbReference type="GO" id="GO:0005524">
    <property type="term" value="F:ATP binding"/>
    <property type="evidence" value="ECO:0007669"/>
    <property type="project" value="UniProtKB-KW"/>
</dbReference>
<dbReference type="InterPro" id="IPR005467">
    <property type="entry name" value="His_kinase_dom"/>
</dbReference>
<keyword evidence="4" id="KW-1003">Cell membrane</keyword>
<evidence type="ECO:0000256" key="6">
    <source>
        <dbReference type="ARBA" id="ARBA00022679"/>
    </source>
</evidence>
<dbReference type="SUPFAM" id="SSF47384">
    <property type="entry name" value="Homodimeric domain of signal transducing histidine kinase"/>
    <property type="match status" value="1"/>
</dbReference>
<dbReference type="OrthoDB" id="9813394at2"/>
<keyword evidence="7 14" id="KW-0812">Transmembrane</keyword>
<evidence type="ECO:0000256" key="9">
    <source>
        <dbReference type="ARBA" id="ARBA00022777"/>
    </source>
</evidence>
<dbReference type="GO" id="GO:0009927">
    <property type="term" value="F:histidine phosphotransfer kinase activity"/>
    <property type="evidence" value="ECO:0007669"/>
    <property type="project" value="TreeGrafter"/>
</dbReference>
<dbReference type="SUPFAM" id="SSF55785">
    <property type="entry name" value="PYP-like sensor domain (PAS domain)"/>
    <property type="match status" value="1"/>
</dbReference>
<dbReference type="PROSITE" id="PS50112">
    <property type="entry name" value="PAS"/>
    <property type="match status" value="1"/>
</dbReference>
<dbReference type="PROSITE" id="PS50113">
    <property type="entry name" value="PAC"/>
    <property type="match status" value="1"/>
</dbReference>
<dbReference type="CDD" id="cd12912">
    <property type="entry name" value="PDC2_MCP_like"/>
    <property type="match status" value="1"/>
</dbReference>
<evidence type="ECO:0000256" key="11">
    <source>
        <dbReference type="ARBA" id="ARBA00022989"/>
    </source>
</evidence>
<evidence type="ECO:0000313" key="20">
    <source>
        <dbReference type="Proteomes" id="UP000011728"/>
    </source>
</evidence>
<sequence length="765" mass="86744">MENTKGYPYLRQVFFRILLFRMFIPLIILAIVAGICAESLGQRNVQSNQKQVVQSIGNIVEYYLDHGGRILDAIAKMAETSDNADISAFMNSTWKAYGYFETIYCLDKENKILIMAPSDPIYTGLDMSNLPDIKSSHNQDNLIISRPFISFRTGDPIVYLIRPLSQGGYIIGELNLGVFQHEIENITKIQGDQFAFIVDQSGTLISHPDLSLVKEQTNINNLEIVKNTVRGENNSIYIYNDKLMLGSSVKLQTTGWIVVSQIPLTSVISSYKWLFIFGMFAIFVLMVAVIFSFRKQIQNHIITPLEQLTDRTTSLAVGDFSNGSTLPLISSNFIEIHNLMVDFQLMSDNLQSREIALKESENSNRGLVERLPLGLFTAELNGEIVYVNPMARLILGYDKIEETVGINITNFLVEALIDKDQKEFLIENIFNLNNYEIQIKNNNEKVMWIEINSHVVYDYQKHADFFEISIQDITERKQNEFKIKEQQELLIQSEKEKSETLEKTLAMKDEFISLISHELKTPLNVIYSAIQLIECVYMSKIPERVQELIGNIKQNTFRQLRLANNLLDITRMNSGQIKINMRTIDVVFLIKVICESVELYANQKNISINFDSNITSKMIVIDDEKVERIILNILSNAIKFTESEGNITIKLSDSINSDSIQIEISDTGIGIPEDKIDVIFERFGQVDSNLSRRAEGTGIGLSLVKLLVDNLGGTINVSSKLGVGSTFTIILPTNNELVSTENNGRLDVEDRLVSEIKVQFSDIYL</sequence>
<reference evidence="19 20" key="1">
    <citation type="submission" date="2013-02" db="EMBL/GenBank/DDBJ databases">
        <title>Genome sequence of Clostridium saccharoperbutylacetonicum N1-4(HMT).</title>
        <authorList>
            <person name="Poehlein A."/>
            <person name="Daniel R."/>
        </authorList>
    </citation>
    <scope>NUCLEOTIDE SEQUENCE [LARGE SCALE GENOMIC DNA]</scope>
    <source>
        <strain evidence="20">N1-4(HMT)</strain>
    </source>
</reference>
<evidence type="ECO:0000259" key="17">
    <source>
        <dbReference type="PROSITE" id="PS50113"/>
    </source>
</evidence>
<dbReference type="EC" id="2.7.13.3" evidence="3"/>
<evidence type="ECO:0000256" key="14">
    <source>
        <dbReference type="SAM" id="Phobius"/>
    </source>
</evidence>
<dbReference type="InterPro" id="IPR003660">
    <property type="entry name" value="HAMP_dom"/>
</dbReference>
<dbReference type="Gene3D" id="3.30.450.20">
    <property type="entry name" value="PAS domain"/>
    <property type="match status" value="3"/>
</dbReference>
<dbReference type="PANTHER" id="PTHR43047:SF72">
    <property type="entry name" value="OSMOSENSING HISTIDINE PROTEIN KINASE SLN1"/>
    <property type="match status" value="1"/>
</dbReference>
<keyword evidence="20" id="KW-1185">Reference proteome</keyword>
<evidence type="ECO:0000256" key="1">
    <source>
        <dbReference type="ARBA" id="ARBA00000085"/>
    </source>
</evidence>
<dbReference type="Gene3D" id="6.10.340.10">
    <property type="match status" value="1"/>
</dbReference>
<keyword evidence="12" id="KW-0902">Two-component regulatory system</keyword>
<comment type="subcellular location">
    <subcellularLocation>
        <location evidence="2">Cell membrane</location>
        <topology evidence="2">Multi-pass membrane protein</topology>
    </subcellularLocation>
</comment>
<dbReference type="RefSeq" id="WP_015393120.1">
    <property type="nucleotide sequence ID" value="NC_020291.1"/>
</dbReference>
<evidence type="ECO:0000256" key="5">
    <source>
        <dbReference type="ARBA" id="ARBA00022553"/>
    </source>
</evidence>
<gene>
    <name evidence="19" type="ORF">Cspa_c30400</name>
</gene>
<dbReference type="Gene3D" id="1.10.287.130">
    <property type="match status" value="1"/>
</dbReference>
<feature type="transmembrane region" description="Helical" evidence="14">
    <location>
        <begin position="13"/>
        <end position="37"/>
    </location>
</feature>
<dbReference type="SMART" id="SM00388">
    <property type="entry name" value="HisKA"/>
    <property type="match status" value="1"/>
</dbReference>
<feature type="domain" description="HAMP" evidence="18">
    <location>
        <begin position="299"/>
        <end position="355"/>
    </location>
</feature>
<protein>
    <recommendedName>
        <fullName evidence="3">histidine kinase</fullName>
        <ecNumber evidence="3">2.7.13.3</ecNumber>
    </recommendedName>
</protein>
<dbReference type="STRING" id="36745.CLSAP_27770"/>
<keyword evidence="9 19" id="KW-0418">Kinase</keyword>
<feature type="domain" description="PAC" evidence="17">
    <location>
        <begin position="433"/>
        <end position="485"/>
    </location>
</feature>
<dbReference type="PRINTS" id="PR00344">
    <property type="entry name" value="BCTRLSENSOR"/>
</dbReference>
<dbReference type="InterPro" id="IPR004358">
    <property type="entry name" value="Sig_transdc_His_kin-like_C"/>
</dbReference>
<name>M1MQ02_9CLOT</name>
<feature type="domain" description="PAS" evidence="16">
    <location>
        <begin position="360"/>
        <end position="401"/>
    </location>
</feature>
<dbReference type="InterPro" id="IPR033479">
    <property type="entry name" value="dCache_1"/>
</dbReference>
<dbReference type="SUPFAM" id="SSF55874">
    <property type="entry name" value="ATPase domain of HSP90 chaperone/DNA topoisomerase II/histidine kinase"/>
    <property type="match status" value="1"/>
</dbReference>
<proteinExistence type="predicted"/>
<keyword evidence="8" id="KW-0547">Nucleotide-binding</keyword>
<dbReference type="InterPro" id="IPR000014">
    <property type="entry name" value="PAS"/>
</dbReference>
<dbReference type="InterPro" id="IPR036097">
    <property type="entry name" value="HisK_dim/P_sf"/>
</dbReference>
<feature type="transmembrane region" description="Helical" evidence="14">
    <location>
        <begin position="273"/>
        <end position="293"/>
    </location>
</feature>